<dbReference type="KEGG" id="vdi:Vdis_1962"/>
<dbReference type="RefSeq" id="WP_013337059.1">
    <property type="nucleotide sequence ID" value="NC_014537.1"/>
</dbReference>
<evidence type="ECO:0000313" key="1">
    <source>
        <dbReference type="EMBL" id="ADN51334.1"/>
    </source>
</evidence>
<dbReference type="OrthoDB" id="28040at2157"/>
<organism evidence="1 2">
    <name type="scientific">Vulcanisaeta distributa (strain DSM 14429 / JCM 11212 / NBRC 100878 / IC-017)</name>
    <dbReference type="NCBI Taxonomy" id="572478"/>
    <lineage>
        <taxon>Archaea</taxon>
        <taxon>Thermoproteota</taxon>
        <taxon>Thermoprotei</taxon>
        <taxon>Thermoproteales</taxon>
        <taxon>Thermoproteaceae</taxon>
        <taxon>Vulcanisaeta</taxon>
    </lineage>
</organism>
<proteinExistence type="predicted"/>
<dbReference type="STRING" id="572478.Vdis_1962"/>
<sequence length="179" mass="20705">MGSFKELIDKYKDLIISVHRLGINCCGDDCIIRVTDWGYVKELGCGVYGLMIDPEQISELLRRPSLIRLLLQRGINRFITYPCITQDRISLLSRLGFTVMNYLINDNCPLTQSIVIHLDAYKIIELAGRGITIYVHLYYPYVKGRRESVYNVYSIFDVALEYLRRSGVKIHLILDELSH</sequence>
<protein>
    <submittedName>
        <fullName evidence="1">Uncharacterized protein</fullName>
    </submittedName>
</protein>
<reference evidence="1 2" key="1">
    <citation type="journal article" date="2010" name="Stand. Genomic Sci.">
        <title>Complete genome sequence of Vulcanisaeta distributa type strain (IC-017).</title>
        <authorList>
            <person name="Mavromatis K."/>
            <person name="Sikorski J."/>
            <person name="Pabst E."/>
            <person name="Teshima H."/>
            <person name="Lapidus A."/>
            <person name="Lucas S."/>
            <person name="Nolan M."/>
            <person name="Glavina Del Rio T."/>
            <person name="Cheng J.F."/>
            <person name="Bruce D."/>
            <person name="Goodwin L."/>
            <person name="Pitluck S."/>
            <person name="Liolios K."/>
            <person name="Ivanova N."/>
            <person name="Mikhailova N."/>
            <person name="Pati A."/>
            <person name="Chen A."/>
            <person name="Palaniappan K."/>
            <person name="Land M."/>
            <person name="Hauser L."/>
            <person name="Chang Y.J."/>
            <person name="Jeffries C.D."/>
            <person name="Rohde M."/>
            <person name="Spring S."/>
            <person name="Goker M."/>
            <person name="Wirth R."/>
            <person name="Woyke T."/>
            <person name="Bristow J."/>
            <person name="Eisen J.A."/>
            <person name="Markowitz V."/>
            <person name="Hugenholtz P."/>
            <person name="Klenk H.P."/>
            <person name="Kyrpides N.C."/>
        </authorList>
    </citation>
    <scope>NUCLEOTIDE SEQUENCE [LARGE SCALE GENOMIC DNA]</scope>
    <source>
        <strain evidence="2">DSM 14429 / JCM 11212 / NBRC 100878 / IC-017</strain>
    </source>
</reference>
<dbReference type="Proteomes" id="UP000006681">
    <property type="component" value="Chromosome"/>
</dbReference>
<evidence type="ECO:0000313" key="2">
    <source>
        <dbReference type="Proteomes" id="UP000006681"/>
    </source>
</evidence>
<keyword evidence="2" id="KW-1185">Reference proteome</keyword>
<dbReference type="EMBL" id="CP002100">
    <property type="protein sequence ID" value="ADN51334.1"/>
    <property type="molecule type" value="Genomic_DNA"/>
</dbReference>
<accession>E1QNW9</accession>
<name>E1QNW9_VULDI</name>
<reference evidence="2" key="2">
    <citation type="journal article" date="2010" name="Stand. Genomic Sci.">
        <title>Complete genome sequence of Vulcanisaeta distributa type strain (IC-017T).</title>
        <authorList>
            <person name="Mavromatis K."/>
            <person name="Sikorski J."/>
            <person name="Pabst E."/>
            <person name="Teshima H."/>
            <person name="Lapidus A."/>
            <person name="Lucas S."/>
            <person name="Nolan M."/>
            <person name="Glavina Del Rio T."/>
            <person name="Cheng J."/>
            <person name="Bruce D."/>
            <person name="Goodwin L."/>
            <person name="Pitluck S."/>
            <person name="Liolios K."/>
            <person name="Ivanova N."/>
            <person name="Mikhailova N."/>
            <person name="Pati A."/>
            <person name="Chen A."/>
            <person name="Palaniappan K."/>
            <person name="Land M."/>
            <person name="Hauser L."/>
            <person name="Chang Y."/>
            <person name="Jeffries C."/>
            <person name="Rohde M."/>
            <person name="Spring S."/>
            <person name="Goker M."/>
            <person name="Wirth R."/>
            <person name="Woyke T."/>
            <person name="Bristow J."/>
            <person name="Eisen J."/>
            <person name="Markowitz V."/>
            <person name="Hugenholtz P."/>
            <person name="Klenk H."/>
            <person name="Kyrpides N."/>
        </authorList>
    </citation>
    <scope>NUCLEOTIDE SEQUENCE [LARGE SCALE GENOMIC DNA]</scope>
    <source>
        <strain evidence="2">DSM 14429 / JCM 11212 / NBRC 100878 / IC-017</strain>
    </source>
</reference>
<dbReference type="AlphaFoldDB" id="E1QNW9"/>
<dbReference type="eggNOG" id="arCOG13895">
    <property type="taxonomic scope" value="Archaea"/>
</dbReference>
<gene>
    <name evidence="1" type="ordered locus">Vdis_1962</name>
</gene>
<dbReference type="HOGENOM" id="CLU_1500362_0_0_2"/>
<dbReference type="GeneID" id="9752911"/>